<dbReference type="AlphaFoldDB" id="A0A832I5F1"/>
<proteinExistence type="inferred from homology"/>
<dbReference type="PROSITE" id="PS00143">
    <property type="entry name" value="INSULINASE"/>
    <property type="match status" value="1"/>
</dbReference>
<comment type="similarity">
    <text evidence="1 2">Belongs to the peptidase M16 family.</text>
</comment>
<dbReference type="GO" id="GO:0004222">
    <property type="term" value="F:metalloendopeptidase activity"/>
    <property type="evidence" value="ECO:0007669"/>
    <property type="project" value="InterPro"/>
</dbReference>
<dbReference type="InterPro" id="IPR007863">
    <property type="entry name" value="Peptidase_M16_C"/>
</dbReference>
<dbReference type="SUPFAM" id="SSF63411">
    <property type="entry name" value="LuxS/MPP-like metallohydrolase"/>
    <property type="match status" value="2"/>
</dbReference>
<comment type="caution">
    <text evidence="6">The sequence shown here is derived from an EMBL/GenBank/DDBJ whole genome shotgun (WGS) entry which is preliminary data.</text>
</comment>
<reference evidence="6" key="1">
    <citation type="journal article" date="2020" name="mSystems">
        <title>Genome- and Community-Level Interaction Insights into Carbon Utilization and Element Cycling Functions of Hydrothermarchaeota in Hydrothermal Sediment.</title>
        <authorList>
            <person name="Zhou Z."/>
            <person name="Liu Y."/>
            <person name="Xu W."/>
            <person name="Pan J."/>
            <person name="Luo Z.H."/>
            <person name="Li M."/>
        </authorList>
    </citation>
    <scope>NUCLEOTIDE SEQUENCE [LARGE SCALE GENOMIC DNA]</scope>
    <source>
        <strain evidence="6">SpSt-381</strain>
    </source>
</reference>
<dbReference type="PANTHER" id="PTHR11851">
    <property type="entry name" value="METALLOPROTEASE"/>
    <property type="match status" value="1"/>
</dbReference>
<dbReference type="InterPro" id="IPR011765">
    <property type="entry name" value="Pept_M16_N"/>
</dbReference>
<dbReference type="InterPro" id="IPR011249">
    <property type="entry name" value="Metalloenz_LuxS/M16"/>
</dbReference>
<feature type="compositionally biased region" description="Pro residues" evidence="3">
    <location>
        <begin position="292"/>
        <end position="301"/>
    </location>
</feature>
<accession>A0A832I5F1</accession>
<dbReference type="GO" id="GO:0006508">
    <property type="term" value="P:proteolysis"/>
    <property type="evidence" value="ECO:0007669"/>
    <property type="project" value="InterPro"/>
</dbReference>
<evidence type="ECO:0000259" key="5">
    <source>
        <dbReference type="Pfam" id="PF05193"/>
    </source>
</evidence>
<dbReference type="GO" id="GO:0046872">
    <property type="term" value="F:metal ion binding"/>
    <property type="evidence" value="ECO:0007669"/>
    <property type="project" value="InterPro"/>
</dbReference>
<dbReference type="EMBL" id="DSQF01000019">
    <property type="protein sequence ID" value="HGZ43660.1"/>
    <property type="molecule type" value="Genomic_DNA"/>
</dbReference>
<feature type="domain" description="Peptidase M16 C-terminal" evidence="5">
    <location>
        <begin position="247"/>
        <end position="422"/>
    </location>
</feature>
<dbReference type="Gene3D" id="3.30.830.10">
    <property type="entry name" value="Metalloenzyme, LuxS/M16 peptidase-like"/>
    <property type="match status" value="2"/>
</dbReference>
<evidence type="ECO:0000256" key="1">
    <source>
        <dbReference type="ARBA" id="ARBA00007261"/>
    </source>
</evidence>
<gene>
    <name evidence="6" type="ORF">ENR23_09585</name>
</gene>
<evidence type="ECO:0000256" key="2">
    <source>
        <dbReference type="RuleBase" id="RU004447"/>
    </source>
</evidence>
<protein>
    <submittedName>
        <fullName evidence="6">Insulinase family protein</fullName>
    </submittedName>
</protein>
<evidence type="ECO:0000259" key="4">
    <source>
        <dbReference type="Pfam" id="PF00675"/>
    </source>
</evidence>
<dbReference type="PANTHER" id="PTHR11851:SF49">
    <property type="entry name" value="MITOCHONDRIAL-PROCESSING PEPTIDASE SUBUNIT ALPHA"/>
    <property type="match status" value="1"/>
</dbReference>
<dbReference type="InterPro" id="IPR050361">
    <property type="entry name" value="MPP/UQCRC_Complex"/>
</dbReference>
<feature type="domain" description="Peptidase M16 N-terminal" evidence="4">
    <location>
        <begin position="93"/>
        <end position="233"/>
    </location>
</feature>
<sequence>MAATFRAPFRSAGGSMPPFSTVASSTLRRAGAAARSRRAVAALAAAALALAPGASLAARRAKPKPAAPAAPAPLLTPAALAVERHVLDNGLVVLLAPDRTVPAVTLWQWFKVGSRNERPGITGISHVLEHMMFNGSANVPPKEYDRLLEAAGGASNAFTARDMTAYHEDIASDRLDVPLRLDADRMASLSLHPEQLASEIEVVKEERRAFTDNDVRGLLDEHLWATAFLAAPYRWPIVGWMADLEAIRREDCVEYFRTYYAPNNCILVLVGDFAPAQALKDIRAAFGGIPRQAPPPPPPNGEPEQRGERRVEVHHPAETVTFMAGYRAPGATHPDVPALDVLVRVLADGPSSRLHRALVMERGLALEADAAFEPTVDPGLVQFTVTLAPGTPAAAGLAAFDSVLARLAADGPDARELEKARNLIEADFVKGLKTNNGRGLQLGLHEHVYGDWRAMFTNLERVRAVTADDCRRVARAVFDARRRTVATLVPAGDAAAAVR</sequence>
<name>A0A832I5F1_UNCEI</name>
<dbReference type="InterPro" id="IPR001431">
    <property type="entry name" value="Pept_M16_Zn_BS"/>
</dbReference>
<feature type="region of interest" description="Disordered" evidence="3">
    <location>
        <begin position="287"/>
        <end position="311"/>
    </location>
</feature>
<evidence type="ECO:0000313" key="6">
    <source>
        <dbReference type="EMBL" id="HGZ43660.1"/>
    </source>
</evidence>
<organism evidence="6">
    <name type="scientific">Eiseniibacteriota bacterium</name>
    <dbReference type="NCBI Taxonomy" id="2212470"/>
    <lineage>
        <taxon>Bacteria</taxon>
        <taxon>Candidatus Eiseniibacteriota</taxon>
    </lineage>
</organism>
<dbReference type="Pfam" id="PF00675">
    <property type="entry name" value="Peptidase_M16"/>
    <property type="match status" value="1"/>
</dbReference>
<dbReference type="Pfam" id="PF05193">
    <property type="entry name" value="Peptidase_M16_C"/>
    <property type="match status" value="1"/>
</dbReference>
<evidence type="ECO:0000256" key="3">
    <source>
        <dbReference type="SAM" id="MobiDB-lite"/>
    </source>
</evidence>